<protein>
    <submittedName>
        <fullName evidence="2">Uncharacterized protein</fullName>
    </submittedName>
</protein>
<sequence>MPFSYPVVVPPPGPKMSKKTAKFFAGPPPPPAPGNVTSPFPLGAKSGKYSCRLRDKDGTKCRFRFSTYSARKNHEHIHPDVRGNRRSKARDYSDSDMGSVASWNDSDSEISDSDLDYSDRIDKIFSYRPFLRRKADFRDGTVRLEPFGRNVYVTTHPATVVDFKKFLPFLKHANLDCWYIYPTAHWFKRASVLEEAGCEITSLVPADRATPAALDFPTIVVTAALTSGLEDEIGECDVDPDTSECDMRAHRTLPPHKSLTSAKNELAYYSIVSTFEDKIDPYGGSPLMVQLSRDTTIFKVMKMGSREAAASQAFWNAGAKGWSTVFTCAVREDAELVKIKDYEFVRVEQCSEAVGLGGSKQGQKERVFY</sequence>
<evidence type="ECO:0000313" key="3">
    <source>
        <dbReference type="Proteomes" id="UP000016924"/>
    </source>
</evidence>
<feature type="compositionally biased region" description="Basic and acidic residues" evidence="1">
    <location>
        <begin position="76"/>
        <end position="93"/>
    </location>
</feature>
<dbReference type="GeneID" id="19902667"/>
<dbReference type="EMBL" id="JH767578">
    <property type="protein sequence ID" value="EON66113.1"/>
    <property type="molecule type" value="Genomic_DNA"/>
</dbReference>
<gene>
    <name evidence="2" type="ORF">W97_05356</name>
</gene>
<dbReference type="AlphaFoldDB" id="R7YWB0"/>
<dbReference type="HOGENOM" id="CLU_750080_0_0_1"/>
<feature type="region of interest" description="Disordered" evidence="1">
    <location>
        <begin position="74"/>
        <end position="98"/>
    </location>
</feature>
<evidence type="ECO:0000256" key="1">
    <source>
        <dbReference type="SAM" id="MobiDB-lite"/>
    </source>
</evidence>
<name>R7YWB0_CONA1</name>
<accession>R7YWB0</accession>
<dbReference type="Proteomes" id="UP000016924">
    <property type="component" value="Unassembled WGS sequence"/>
</dbReference>
<organism evidence="2 3">
    <name type="scientific">Coniosporium apollinis (strain CBS 100218)</name>
    <name type="common">Rock-inhabiting black yeast</name>
    <dbReference type="NCBI Taxonomy" id="1168221"/>
    <lineage>
        <taxon>Eukaryota</taxon>
        <taxon>Fungi</taxon>
        <taxon>Dikarya</taxon>
        <taxon>Ascomycota</taxon>
        <taxon>Pezizomycotina</taxon>
        <taxon>Dothideomycetes</taxon>
        <taxon>Dothideomycetes incertae sedis</taxon>
        <taxon>Coniosporium</taxon>
    </lineage>
</organism>
<feature type="region of interest" description="Disordered" evidence="1">
    <location>
        <begin position="19"/>
        <end position="41"/>
    </location>
</feature>
<dbReference type="OrthoDB" id="3946340at2759"/>
<evidence type="ECO:0000313" key="2">
    <source>
        <dbReference type="EMBL" id="EON66113.1"/>
    </source>
</evidence>
<reference evidence="3" key="1">
    <citation type="submission" date="2012-06" db="EMBL/GenBank/DDBJ databases">
        <title>The genome sequence of Coniosporium apollinis CBS 100218.</title>
        <authorList>
            <consortium name="The Broad Institute Genome Sequencing Platform"/>
            <person name="Cuomo C."/>
            <person name="Gorbushina A."/>
            <person name="Noack S."/>
            <person name="Walker B."/>
            <person name="Young S.K."/>
            <person name="Zeng Q."/>
            <person name="Gargeya S."/>
            <person name="Fitzgerald M."/>
            <person name="Haas B."/>
            <person name="Abouelleil A."/>
            <person name="Alvarado L."/>
            <person name="Arachchi H.M."/>
            <person name="Berlin A.M."/>
            <person name="Chapman S.B."/>
            <person name="Goldberg J."/>
            <person name="Griggs A."/>
            <person name="Gujja S."/>
            <person name="Hansen M."/>
            <person name="Howarth C."/>
            <person name="Imamovic A."/>
            <person name="Larimer J."/>
            <person name="McCowan C."/>
            <person name="Montmayeur A."/>
            <person name="Murphy C."/>
            <person name="Neiman D."/>
            <person name="Pearson M."/>
            <person name="Priest M."/>
            <person name="Roberts A."/>
            <person name="Saif S."/>
            <person name="Shea T."/>
            <person name="Sisk P."/>
            <person name="Sykes S."/>
            <person name="Wortman J."/>
            <person name="Nusbaum C."/>
            <person name="Birren B."/>
        </authorList>
    </citation>
    <scope>NUCLEOTIDE SEQUENCE [LARGE SCALE GENOMIC DNA]</scope>
    <source>
        <strain evidence="3">CBS 100218</strain>
    </source>
</reference>
<proteinExistence type="predicted"/>
<dbReference type="eggNOG" id="ENOG502QQEE">
    <property type="taxonomic scope" value="Eukaryota"/>
</dbReference>
<keyword evidence="3" id="KW-1185">Reference proteome</keyword>
<dbReference type="RefSeq" id="XP_007781430.1">
    <property type="nucleotide sequence ID" value="XM_007783240.1"/>
</dbReference>